<evidence type="ECO:0000256" key="3">
    <source>
        <dbReference type="ARBA" id="ARBA00008258"/>
    </source>
</evidence>
<evidence type="ECO:0000256" key="12">
    <source>
        <dbReference type="ARBA" id="ARBA00022833"/>
    </source>
</evidence>
<dbReference type="InterPro" id="IPR014729">
    <property type="entry name" value="Rossmann-like_a/b/a_fold"/>
</dbReference>
<keyword evidence="11 20" id="KW-0547">Nucleotide-binding</keyword>
<dbReference type="PANTHER" id="PTHR45765:SF1">
    <property type="entry name" value="METHIONINE--TRNA LIGASE, CYTOPLASMIC"/>
    <property type="match status" value="1"/>
</dbReference>
<dbReference type="InterPro" id="IPR033911">
    <property type="entry name" value="MetRS_core"/>
</dbReference>
<comment type="catalytic activity">
    <reaction evidence="18">
        <text>tRNA(Met) + L-methionine + ATP = L-methionyl-tRNA(Met) + AMP + diphosphate</text>
        <dbReference type="Rhea" id="RHEA:13481"/>
        <dbReference type="Rhea" id="RHEA-COMP:9667"/>
        <dbReference type="Rhea" id="RHEA-COMP:9698"/>
        <dbReference type="ChEBI" id="CHEBI:30616"/>
        <dbReference type="ChEBI" id="CHEBI:33019"/>
        <dbReference type="ChEBI" id="CHEBI:57844"/>
        <dbReference type="ChEBI" id="CHEBI:78442"/>
        <dbReference type="ChEBI" id="CHEBI:78530"/>
        <dbReference type="ChEBI" id="CHEBI:456215"/>
        <dbReference type="EC" id="6.1.1.10"/>
    </reaction>
</comment>
<accession>N1U9A3</accession>
<dbReference type="CDD" id="cd02800">
    <property type="entry name" value="tRNA_bind_EcMetRS_like"/>
    <property type="match status" value="1"/>
</dbReference>
<dbReference type="Gene3D" id="2.20.28.20">
    <property type="entry name" value="Methionyl-tRNA synthetase, Zn-domain"/>
    <property type="match status" value="1"/>
</dbReference>
<dbReference type="AlphaFoldDB" id="N1U9A3"/>
<dbReference type="FunFam" id="2.20.28.20:FF:000001">
    <property type="entry name" value="Methionine--tRNA ligase"/>
    <property type="match status" value="1"/>
</dbReference>
<dbReference type="Gene3D" id="3.40.50.620">
    <property type="entry name" value="HUPs"/>
    <property type="match status" value="1"/>
</dbReference>
<dbReference type="NCBIfam" id="TIGR00398">
    <property type="entry name" value="metG"/>
    <property type="match status" value="1"/>
</dbReference>
<keyword evidence="14 19" id="KW-0694">RNA-binding</keyword>
<evidence type="ECO:0000256" key="13">
    <source>
        <dbReference type="ARBA" id="ARBA00022840"/>
    </source>
</evidence>
<dbReference type="GO" id="GO:0046872">
    <property type="term" value="F:metal ion binding"/>
    <property type="evidence" value="ECO:0007669"/>
    <property type="project" value="UniProtKB-KW"/>
</dbReference>
<comment type="caution">
    <text evidence="22">The sequence shown here is derived from an EMBL/GenBank/DDBJ whole genome shotgun (WGS) entry which is preliminary data.</text>
</comment>
<keyword evidence="9 20" id="KW-0436">Ligase</keyword>
<name>N1U9A3_9LEPT</name>
<evidence type="ECO:0000256" key="15">
    <source>
        <dbReference type="ARBA" id="ARBA00022917"/>
    </source>
</evidence>
<comment type="similarity">
    <text evidence="3">Belongs to the class-I aminoacyl-tRNA synthetase family. MetG type 1 subfamily.</text>
</comment>
<dbReference type="GO" id="GO:0006431">
    <property type="term" value="P:methionyl-tRNA aminoacylation"/>
    <property type="evidence" value="ECO:0007669"/>
    <property type="project" value="InterPro"/>
</dbReference>
<dbReference type="InterPro" id="IPR009080">
    <property type="entry name" value="tRNAsynth_Ia_anticodon-bd"/>
</dbReference>
<keyword evidence="8 19" id="KW-0820">tRNA-binding</keyword>
<comment type="subunit">
    <text evidence="4">Homodimer.</text>
</comment>
<evidence type="ECO:0000256" key="20">
    <source>
        <dbReference type="RuleBase" id="RU363039"/>
    </source>
</evidence>
<evidence type="ECO:0000256" key="1">
    <source>
        <dbReference type="ARBA" id="ARBA00003314"/>
    </source>
</evidence>
<dbReference type="Gene3D" id="1.10.730.10">
    <property type="entry name" value="Isoleucyl-tRNA Synthetase, Domain 1"/>
    <property type="match status" value="1"/>
</dbReference>
<comment type="function">
    <text evidence="1">Is required not only for elongation of protein synthesis but also for the initiation of all mRNA translation through initiator tRNA(fMet) aminoacylation.</text>
</comment>
<dbReference type="Pfam" id="PF19303">
    <property type="entry name" value="Anticodon_3"/>
    <property type="match status" value="1"/>
</dbReference>
<evidence type="ECO:0000313" key="23">
    <source>
        <dbReference type="Proteomes" id="UP000012249"/>
    </source>
</evidence>
<dbReference type="SUPFAM" id="SSF50249">
    <property type="entry name" value="Nucleic acid-binding proteins"/>
    <property type="match status" value="1"/>
</dbReference>
<dbReference type="InterPro" id="IPR015413">
    <property type="entry name" value="Methionyl/Leucyl_tRNA_Synth"/>
</dbReference>
<dbReference type="GO" id="GO:0000049">
    <property type="term" value="F:tRNA binding"/>
    <property type="evidence" value="ECO:0007669"/>
    <property type="project" value="UniProtKB-UniRule"/>
</dbReference>
<dbReference type="InterPro" id="IPR012340">
    <property type="entry name" value="NA-bd_OB-fold"/>
</dbReference>
<dbReference type="SUPFAM" id="SSF57770">
    <property type="entry name" value="Methionyl-tRNA synthetase (MetRS), Zn-domain"/>
    <property type="match status" value="1"/>
</dbReference>
<proteinExistence type="inferred from homology"/>
<evidence type="ECO:0000313" key="22">
    <source>
        <dbReference type="EMBL" id="EMY12675.1"/>
    </source>
</evidence>
<sequence>MLAARKEKITPEQLIERVGQEHYTDLTSFGINYDNYDSTHSKANQEISKDIYLKLKEKGHISKRSIEQAYCEKDRMFLPDRFIKGSCPNCNSKNQYGDNCEVCGATYNPKDLIDSHCALCGTPPVVKNSDHIFFKLGNFHKRTEQSNFDLQSWIETSETVSESEGVKKKLKEWFDAGLQDWDISRDGPYFGFEIPGEKDKYFYVWLDAPVGYMASSKNFFERNFPNEPNKFDSFWKDKNSEIVHFIGKDILYFHTLFWPAMLEGSGYRPPSKIHVHGFIGVNGEKMSKSRGTFIKAKTFVKFLDAEHLRFYLASKLGPGMDDIDLSFDDFVNKVNADLVGNLINSVSRVSTTILDSLDRTLGTVSEEGLTLLEEILTQPVKAGAGDNSIQNIIKTAYEQRNYAKVMREITRLGDRVNRYVNDNAPWKLIKENPEKAREVVTAVLNASRFLAIYLYPVVPKISEQIYKLLNLKGSPEFKDLDKSKILEKTKVNPYEMITKRVDEKAIKVMLEENKQSERPKKEETLKSSDKEEQIEISIEELSKVELRVGEIVEAGPVEGADKLVNVKVDLGELGIKNVFAGIKIAYQPENLKGLKVVVVANLKPRKMKFGISEAMLLASGEGESLSLFVPHKDAKPGDRLK</sequence>
<dbReference type="SUPFAM" id="SSF47323">
    <property type="entry name" value="Anticodon-binding domain of a subclass of class I aminoacyl-tRNA synthetases"/>
    <property type="match status" value="1"/>
</dbReference>
<protein>
    <recommendedName>
        <fullName evidence="6">Methionine--tRNA ligase</fullName>
        <ecNumber evidence="5">6.1.1.10</ecNumber>
    </recommendedName>
    <alternativeName>
        <fullName evidence="17">Methionyl-tRNA synthetase</fullName>
    </alternativeName>
</protein>
<keyword evidence="7" id="KW-0963">Cytoplasm</keyword>
<evidence type="ECO:0000256" key="19">
    <source>
        <dbReference type="PROSITE-ProRule" id="PRU00209"/>
    </source>
</evidence>
<dbReference type="InterPro" id="IPR029038">
    <property type="entry name" value="MetRS_Zn"/>
</dbReference>
<evidence type="ECO:0000256" key="2">
    <source>
        <dbReference type="ARBA" id="ARBA00004496"/>
    </source>
</evidence>
<dbReference type="InterPro" id="IPR023458">
    <property type="entry name" value="Met-tRNA_ligase_1"/>
</dbReference>
<evidence type="ECO:0000256" key="14">
    <source>
        <dbReference type="ARBA" id="ARBA00022884"/>
    </source>
</evidence>
<dbReference type="GO" id="GO:0004825">
    <property type="term" value="F:methionine-tRNA ligase activity"/>
    <property type="evidence" value="ECO:0007669"/>
    <property type="project" value="UniProtKB-EC"/>
</dbReference>
<dbReference type="PROSITE" id="PS50886">
    <property type="entry name" value="TRBD"/>
    <property type="match status" value="1"/>
</dbReference>
<evidence type="ECO:0000256" key="17">
    <source>
        <dbReference type="ARBA" id="ARBA00030904"/>
    </source>
</evidence>
<evidence type="ECO:0000256" key="5">
    <source>
        <dbReference type="ARBA" id="ARBA00012838"/>
    </source>
</evidence>
<dbReference type="FunFam" id="2.40.50.140:FF:000042">
    <property type="entry name" value="Methionine--tRNA ligase"/>
    <property type="match status" value="1"/>
</dbReference>
<evidence type="ECO:0000256" key="8">
    <source>
        <dbReference type="ARBA" id="ARBA00022555"/>
    </source>
</evidence>
<feature type="domain" description="TRNA-binding" evidence="21">
    <location>
        <begin position="540"/>
        <end position="641"/>
    </location>
</feature>
<dbReference type="Pfam" id="PF09334">
    <property type="entry name" value="tRNA-synt_1g"/>
    <property type="match status" value="1"/>
</dbReference>
<evidence type="ECO:0000256" key="11">
    <source>
        <dbReference type="ARBA" id="ARBA00022741"/>
    </source>
</evidence>
<evidence type="ECO:0000259" key="21">
    <source>
        <dbReference type="PROSITE" id="PS50886"/>
    </source>
</evidence>
<dbReference type="GO" id="GO:0005829">
    <property type="term" value="C:cytosol"/>
    <property type="evidence" value="ECO:0007669"/>
    <property type="project" value="TreeGrafter"/>
</dbReference>
<dbReference type="EMBL" id="AHMI02000281">
    <property type="protein sequence ID" value="EMY12675.1"/>
    <property type="molecule type" value="Genomic_DNA"/>
</dbReference>
<dbReference type="EC" id="6.1.1.10" evidence="5"/>
<evidence type="ECO:0000256" key="16">
    <source>
        <dbReference type="ARBA" id="ARBA00023146"/>
    </source>
</evidence>
<dbReference type="CDD" id="cd07957">
    <property type="entry name" value="Anticodon_Ia_Met"/>
    <property type="match status" value="1"/>
</dbReference>
<dbReference type="Gene3D" id="2.40.50.140">
    <property type="entry name" value="Nucleic acid-binding proteins"/>
    <property type="match status" value="1"/>
</dbReference>
<dbReference type="InterPro" id="IPR004495">
    <property type="entry name" value="Met-tRNA-synth_bsu_C"/>
</dbReference>
<gene>
    <name evidence="22" type="primary">metG</name>
    <name evidence="22" type="ORF">LEP1GSC043_1599</name>
</gene>
<evidence type="ECO:0000256" key="10">
    <source>
        <dbReference type="ARBA" id="ARBA00022723"/>
    </source>
</evidence>
<evidence type="ECO:0000256" key="18">
    <source>
        <dbReference type="ARBA" id="ARBA00047364"/>
    </source>
</evidence>
<keyword evidence="16 20" id="KW-0030">Aminoacyl-tRNA synthetase</keyword>
<keyword evidence="10" id="KW-0479">Metal-binding</keyword>
<keyword evidence="13 20" id="KW-0067">ATP-binding</keyword>
<dbReference type="PANTHER" id="PTHR45765">
    <property type="entry name" value="METHIONINE--TRNA LIGASE"/>
    <property type="match status" value="1"/>
</dbReference>
<evidence type="ECO:0000256" key="4">
    <source>
        <dbReference type="ARBA" id="ARBA00011738"/>
    </source>
</evidence>
<dbReference type="SUPFAM" id="SSF52374">
    <property type="entry name" value="Nucleotidylyl transferase"/>
    <property type="match status" value="1"/>
</dbReference>
<dbReference type="Proteomes" id="UP000012249">
    <property type="component" value="Unassembled WGS sequence"/>
</dbReference>
<keyword evidence="12" id="KW-0862">Zinc</keyword>
<dbReference type="Pfam" id="PF01588">
    <property type="entry name" value="tRNA_bind"/>
    <property type="match status" value="1"/>
</dbReference>
<keyword evidence="15 20" id="KW-0648">Protein biosynthesis</keyword>
<evidence type="ECO:0000256" key="9">
    <source>
        <dbReference type="ARBA" id="ARBA00022598"/>
    </source>
</evidence>
<dbReference type="GO" id="GO:0005524">
    <property type="term" value="F:ATP binding"/>
    <property type="evidence" value="ECO:0007669"/>
    <property type="project" value="UniProtKB-KW"/>
</dbReference>
<evidence type="ECO:0000256" key="7">
    <source>
        <dbReference type="ARBA" id="ARBA00022490"/>
    </source>
</evidence>
<dbReference type="InterPro" id="IPR002547">
    <property type="entry name" value="tRNA-bd_dom"/>
</dbReference>
<dbReference type="InterPro" id="IPR041872">
    <property type="entry name" value="Anticodon_Met"/>
</dbReference>
<evidence type="ECO:0000256" key="6">
    <source>
        <dbReference type="ARBA" id="ARBA00018753"/>
    </source>
</evidence>
<dbReference type="NCBIfam" id="NF001100">
    <property type="entry name" value="PRK00133.1"/>
    <property type="match status" value="1"/>
</dbReference>
<dbReference type="InterPro" id="IPR014758">
    <property type="entry name" value="Met-tRNA_synth"/>
</dbReference>
<dbReference type="PRINTS" id="PR01041">
    <property type="entry name" value="TRNASYNTHMET"/>
</dbReference>
<organism evidence="22 23">
    <name type="scientific">Leptospira weilii str. Ecochallenge</name>
    <dbReference type="NCBI Taxonomy" id="1049986"/>
    <lineage>
        <taxon>Bacteria</taxon>
        <taxon>Pseudomonadati</taxon>
        <taxon>Spirochaetota</taxon>
        <taxon>Spirochaetia</taxon>
        <taxon>Leptospirales</taxon>
        <taxon>Leptospiraceae</taxon>
        <taxon>Leptospira</taxon>
    </lineage>
</organism>
<comment type="subcellular location">
    <subcellularLocation>
        <location evidence="2">Cytoplasm</location>
    </subcellularLocation>
</comment>
<reference evidence="22 23" key="1">
    <citation type="submission" date="2013-02" db="EMBL/GenBank/DDBJ databases">
        <authorList>
            <person name="Harkins D.M."/>
            <person name="Durkin A.S."/>
            <person name="Brinkac L.M."/>
            <person name="Haft D.H."/>
            <person name="Selengut J.D."/>
            <person name="Sanka R."/>
            <person name="DePew J."/>
            <person name="Purushe J."/>
            <person name="Haake D.A."/>
            <person name="Matsunaga J."/>
            <person name="Vinetz J.M."/>
            <person name="Sutton G.G."/>
            <person name="Nierman W.C."/>
            <person name="Fouts D.E."/>
        </authorList>
    </citation>
    <scope>NUCLEOTIDE SEQUENCE [LARGE SCALE GENOMIC DNA]</scope>
    <source>
        <strain evidence="22 23">Ecochallenge</strain>
    </source>
</reference>